<proteinExistence type="predicted"/>
<dbReference type="GeneID" id="26639043"/>
<dbReference type="RefSeq" id="YP_009212548.1">
    <property type="nucleotide sequence ID" value="NC_028945.1"/>
</dbReference>
<sequence length="85" mass="9650">MKTAFDAAKVKITRKRFSATQGEVLVEYDGVKIEQYGDKITLVVGAAWEGYPDAFWLAVAEREALRRGLVLTREEQLAKIIDQYN</sequence>
<protein>
    <submittedName>
        <fullName evidence="1">Uncharacterized protein</fullName>
    </submittedName>
</protein>
<name>A0A0F6WCR5_9CAUD</name>
<dbReference type="KEGG" id="vg:26639043"/>
<organism evidence="1 2">
    <name type="scientific">Sinorhizobium phage phiN3</name>
    <dbReference type="NCBI Taxonomy" id="1647405"/>
    <lineage>
        <taxon>Viruses</taxon>
        <taxon>Duplodnaviria</taxon>
        <taxon>Heunggongvirae</taxon>
        <taxon>Uroviricota</taxon>
        <taxon>Caudoviricetes</taxon>
        <taxon>Emdodecavirus</taxon>
        <taxon>Emdodecavirus N3</taxon>
    </lineage>
</organism>
<dbReference type="Proteomes" id="UP000202958">
    <property type="component" value="Segment"/>
</dbReference>
<evidence type="ECO:0000313" key="1">
    <source>
        <dbReference type="EMBL" id="AKF13571.1"/>
    </source>
</evidence>
<reference evidence="1 2" key="1">
    <citation type="submission" date="2015-04" db="EMBL/GenBank/DDBJ databases">
        <authorList>
            <person name="Hodson T.S."/>
            <person name="Hyde J.R."/>
            <person name="Schouten J.T."/>
            <person name="Crockett J.T."/>
            <person name="Smith T.A."/>
            <person name="Merrill B.D."/>
            <person name="Crook M.B."/>
            <person name="Griffitts J.S."/>
            <person name="Burnett S.H."/>
            <person name="Grose J.H."/>
            <person name="Breakwell D.P."/>
        </authorList>
    </citation>
    <scope>NUCLEOTIDE SEQUENCE [LARGE SCALE GENOMIC DNA]</scope>
</reference>
<evidence type="ECO:0000313" key="2">
    <source>
        <dbReference type="Proteomes" id="UP000202958"/>
    </source>
</evidence>
<dbReference type="EMBL" id="KR052482">
    <property type="protein sequence ID" value="AKF13571.1"/>
    <property type="molecule type" value="Genomic_DNA"/>
</dbReference>
<gene>
    <name evidence="1" type="ORF">PHIN3_308</name>
</gene>
<keyword evidence="2" id="KW-1185">Reference proteome</keyword>
<accession>A0A0F6WCR5</accession>